<evidence type="ECO:0000313" key="2">
    <source>
        <dbReference type="EMBL" id="MEN3068357.1"/>
    </source>
</evidence>
<dbReference type="Proteomes" id="UP001410394">
    <property type="component" value="Unassembled WGS sequence"/>
</dbReference>
<evidence type="ECO:0000256" key="1">
    <source>
        <dbReference type="SAM" id="SignalP"/>
    </source>
</evidence>
<comment type="caution">
    <text evidence="2">The sequence shown here is derived from an EMBL/GenBank/DDBJ whole genome shotgun (WGS) entry which is preliminary data.</text>
</comment>
<keyword evidence="1" id="KW-0732">Signal</keyword>
<dbReference type="EMBL" id="JBDIVE010000003">
    <property type="protein sequence ID" value="MEN3068357.1"/>
    <property type="molecule type" value="Genomic_DNA"/>
</dbReference>
<organism evidence="2 3">
    <name type="scientific">Uliginosibacterium sediminicola</name>
    <dbReference type="NCBI Taxonomy" id="2024550"/>
    <lineage>
        <taxon>Bacteria</taxon>
        <taxon>Pseudomonadati</taxon>
        <taxon>Pseudomonadota</taxon>
        <taxon>Betaproteobacteria</taxon>
        <taxon>Rhodocyclales</taxon>
        <taxon>Zoogloeaceae</taxon>
        <taxon>Uliginosibacterium</taxon>
    </lineage>
</organism>
<gene>
    <name evidence="2" type="ORF">ABDB84_07690</name>
</gene>
<evidence type="ECO:0000313" key="3">
    <source>
        <dbReference type="Proteomes" id="UP001410394"/>
    </source>
</evidence>
<accession>A0ABU9YXD1</accession>
<dbReference type="InterPro" id="IPR025737">
    <property type="entry name" value="FApF"/>
</dbReference>
<name>A0ABU9YXD1_9RHOO</name>
<sequence length="308" mass="33146">MTQLLNRGATRTAISLAVLCMAAQAHATENGPTTPFGVYDFGAGFMPQATDGLGTVGIRTSYYSSKRNNNAQGNSALDDFKLTVKTAAIAYVRMSTTQWLGGNIGFGTVVPFLDMDARFSVATPVGKLGFSGQAAELGDIQVQPLIIQWHTPSVHTNLSLQIQAPTGDYDKNRLVNPGSNHWTYGPTMGVTYISQGGFELSSNLELDINTRNNATNYRSGIEYKQEFAAGQHLGAYTLGLGGYWYQQISDDSSPGLSSGNRARALAIGPAISFFEPGKPLLWLHAYKEFNVANRSAGYTVAARVAYSF</sequence>
<feature type="chain" id="PRO_5045845990" evidence="1">
    <location>
        <begin position="28"/>
        <end position="308"/>
    </location>
</feature>
<dbReference type="RefSeq" id="WP_345919126.1">
    <property type="nucleotide sequence ID" value="NZ_JBDIVE010000003.1"/>
</dbReference>
<keyword evidence="3" id="KW-1185">Reference proteome</keyword>
<proteinExistence type="predicted"/>
<protein>
    <submittedName>
        <fullName evidence="2">Transporter</fullName>
    </submittedName>
</protein>
<dbReference type="Pfam" id="PF13557">
    <property type="entry name" value="Phenol_MetA_deg"/>
    <property type="match status" value="1"/>
</dbReference>
<feature type="signal peptide" evidence="1">
    <location>
        <begin position="1"/>
        <end position="27"/>
    </location>
</feature>
<reference evidence="2 3" key="1">
    <citation type="journal article" date="2018" name="Int. J. Syst. Evol. Microbiol.">
        <title>Uliginosibacterium sediminicola sp. nov., isolated from freshwater sediment.</title>
        <authorList>
            <person name="Hwang W.M."/>
            <person name="Kim S.M."/>
            <person name="Kang K."/>
            <person name="Ahn T.Y."/>
        </authorList>
    </citation>
    <scope>NUCLEOTIDE SEQUENCE [LARGE SCALE GENOMIC DNA]</scope>
    <source>
        <strain evidence="2 3">M1-21</strain>
    </source>
</reference>